<dbReference type="InterPro" id="IPR029017">
    <property type="entry name" value="Enolase-like_N"/>
</dbReference>
<accession>A0A1F7IQL7</accession>
<dbReference type="GO" id="GO:0003824">
    <property type="term" value="F:catalytic activity"/>
    <property type="evidence" value="ECO:0007669"/>
    <property type="project" value="UniProtKB-ARBA"/>
</dbReference>
<dbReference type="Gene3D" id="3.20.20.120">
    <property type="entry name" value="Enolase-like C-terminal domain"/>
    <property type="match status" value="1"/>
</dbReference>
<keyword evidence="1" id="KW-0479">Metal-binding</keyword>
<dbReference type="Pfam" id="PF13378">
    <property type="entry name" value="MR_MLE_C"/>
    <property type="match status" value="1"/>
</dbReference>
<evidence type="ECO:0000256" key="1">
    <source>
        <dbReference type="ARBA" id="ARBA00022723"/>
    </source>
</evidence>
<name>A0A1F7IQL7_9BACT</name>
<dbReference type="AlphaFoldDB" id="A0A1F7IQL7"/>
<proteinExistence type="predicted"/>
<reference evidence="3 4" key="1">
    <citation type="journal article" date="2016" name="Nat. Commun.">
        <title>Thousands of microbial genomes shed light on interconnected biogeochemical processes in an aquifer system.</title>
        <authorList>
            <person name="Anantharaman K."/>
            <person name="Brown C.T."/>
            <person name="Hug L.A."/>
            <person name="Sharon I."/>
            <person name="Castelle C.J."/>
            <person name="Probst A.J."/>
            <person name="Thomas B.C."/>
            <person name="Singh A."/>
            <person name="Wilkins M.J."/>
            <person name="Karaoz U."/>
            <person name="Brodie E.L."/>
            <person name="Williams K.H."/>
            <person name="Hubbard S.S."/>
            <person name="Banfield J.F."/>
        </authorList>
    </citation>
    <scope>NUCLEOTIDE SEQUENCE [LARGE SCALE GENOMIC DNA]</scope>
</reference>
<dbReference type="SUPFAM" id="SSF54826">
    <property type="entry name" value="Enolase N-terminal domain-like"/>
    <property type="match status" value="1"/>
</dbReference>
<dbReference type="PANTHER" id="PTHR48073:SF2">
    <property type="entry name" value="O-SUCCINYLBENZOATE SYNTHASE"/>
    <property type="match status" value="1"/>
</dbReference>
<dbReference type="InterPro" id="IPR036849">
    <property type="entry name" value="Enolase-like_C_sf"/>
</dbReference>
<dbReference type="SFLD" id="SFLDS00001">
    <property type="entry name" value="Enolase"/>
    <property type="match status" value="1"/>
</dbReference>
<dbReference type="InterPro" id="IPR029065">
    <property type="entry name" value="Enolase_C-like"/>
</dbReference>
<evidence type="ECO:0000313" key="4">
    <source>
        <dbReference type="Proteomes" id="UP000178040"/>
    </source>
</evidence>
<dbReference type="Gene3D" id="3.30.390.10">
    <property type="entry name" value="Enolase-like, N-terminal domain"/>
    <property type="match status" value="1"/>
</dbReference>
<comment type="caution">
    <text evidence="3">The sequence shown here is derived from an EMBL/GenBank/DDBJ whole genome shotgun (WGS) entry which is preliminary data.</text>
</comment>
<dbReference type="GO" id="GO:0046872">
    <property type="term" value="F:metal ion binding"/>
    <property type="evidence" value="ECO:0007669"/>
    <property type="project" value="UniProtKB-KW"/>
</dbReference>
<evidence type="ECO:0000259" key="2">
    <source>
        <dbReference type="SMART" id="SM00922"/>
    </source>
</evidence>
<feature type="domain" description="Mandelate racemase/muconate lactonizing enzyme C-terminal" evidence="2">
    <location>
        <begin position="144"/>
        <end position="240"/>
    </location>
</feature>
<gene>
    <name evidence="3" type="ORF">A3B40_00260</name>
</gene>
<protein>
    <recommendedName>
        <fullName evidence="2">Mandelate racemase/muconate lactonizing enzyme C-terminal domain-containing protein</fullName>
    </recommendedName>
</protein>
<dbReference type="SFLD" id="SFLDG00180">
    <property type="entry name" value="muconate_cycloisomerase"/>
    <property type="match status" value="1"/>
</dbReference>
<organism evidence="3 4">
    <name type="scientific">Candidatus Roizmanbacteria bacterium RIFCSPLOWO2_01_FULL_37_16</name>
    <dbReference type="NCBI Taxonomy" id="1802058"/>
    <lineage>
        <taxon>Bacteria</taxon>
        <taxon>Candidatus Roizmaniibacteriota</taxon>
    </lineage>
</organism>
<dbReference type="InterPro" id="IPR013342">
    <property type="entry name" value="Mandelate_racemase_C"/>
</dbReference>
<dbReference type="SUPFAM" id="SSF51604">
    <property type="entry name" value="Enolase C-terminal domain-like"/>
    <property type="match status" value="1"/>
</dbReference>
<dbReference type="EMBL" id="MGAI01000004">
    <property type="protein sequence ID" value="OGK45612.1"/>
    <property type="molecule type" value="Genomic_DNA"/>
</dbReference>
<sequence>MKIEQLEVRYIIPKLINPFPLGEVNGKPRIVGPARDMIALQAQTTEGYLGWGTIDTLPFPFYNPEWTEGAWELLQRVGPNVVGVEFFDPQEIVDALGPIVGHNIFKAGFANLFFDASAQINGVPLYSLVGGSRRPVEVGISIPKSASQDDIRKQIAQGFRRIKVKVGPLQDDLEKIALIRNANPDVMLMVDANSSFDHGNPEHMRLLRKFAELDLLMIEQPLAPDDIRHHIALQQKFDREGIPGRVCLDESIETLDQLEQAIEGGIPIINIKIARVGGLHVAKQMIDRAQSEGVATWIGGMLEPTPSKAHSLAMATHPGVTLPSDISGTKAYFVEGDDPVTEPMEREGAVIKIREVPGRGWDIDQVKLKEITAKQVVFEKK</sequence>
<evidence type="ECO:0000313" key="3">
    <source>
        <dbReference type="EMBL" id="OGK45612.1"/>
    </source>
</evidence>
<dbReference type="PANTHER" id="PTHR48073">
    <property type="entry name" value="O-SUCCINYLBENZOATE SYNTHASE-RELATED"/>
    <property type="match status" value="1"/>
</dbReference>
<dbReference type="SMART" id="SM00922">
    <property type="entry name" value="MR_MLE"/>
    <property type="match status" value="1"/>
</dbReference>
<dbReference type="Proteomes" id="UP000178040">
    <property type="component" value="Unassembled WGS sequence"/>
</dbReference>